<dbReference type="GO" id="GO:0003677">
    <property type="term" value="F:DNA binding"/>
    <property type="evidence" value="ECO:0007669"/>
    <property type="project" value="InterPro"/>
</dbReference>
<dbReference type="Proteomes" id="UP000198417">
    <property type="component" value="Unassembled WGS sequence"/>
</dbReference>
<comment type="similarity">
    <text evidence="1">Belongs to the N(4)/N(6)-methyltransferase family.</text>
</comment>
<dbReference type="Gene3D" id="3.40.50.150">
    <property type="entry name" value="Vaccinia Virus protein VP39"/>
    <property type="match status" value="1"/>
</dbReference>
<name>A0A238ZKD2_9RHOB</name>
<evidence type="ECO:0000313" key="4">
    <source>
        <dbReference type="Proteomes" id="UP000198417"/>
    </source>
</evidence>
<keyword evidence="3" id="KW-0808">Transferase</keyword>
<evidence type="ECO:0000259" key="2">
    <source>
        <dbReference type="Pfam" id="PF02384"/>
    </source>
</evidence>
<dbReference type="EMBL" id="FZNN01000033">
    <property type="protein sequence ID" value="SNR83589.1"/>
    <property type="molecule type" value="Genomic_DNA"/>
</dbReference>
<gene>
    <name evidence="3" type="ORF">SAMN06265370_13315</name>
</gene>
<reference evidence="3 4" key="1">
    <citation type="submission" date="2017-06" db="EMBL/GenBank/DDBJ databases">
        <authorList>
            <person name="Kim H.J."/>
            <person name="Triplett B.A."/>
        </authorList>
    </citation>
    <scope>NUCLEOTIDE SEQUENCE [LARGE SCALE GENOMIC DNA]</scope>
    <source>
        <strain evidence="3 4">DSM 29052</strain>
    </source>
</reference>
<proteinExistence type="inferred from homology"/>
<protein>
    <submittedName>
        <fullName evidence="3">N-6 DNA Methylase</fullName>
    </submittedName>
</protein>
<dbReference type="Pfam" id="PF02384">
    <property type="entry name" value="N6_Mtase"/>
    <property type="match status" value="1"/>
</dbReference>
<dbReference type="GO" id="GO:0032259">
    <property type="term" value="P:methylation"/>
    <property type="evidence" value="ECO:0007669"/>
    <property type="project" value="UniProtKB-KW"/>
</dbReference>
<dbReference type="GO" id="GO:0008170">
    <property type="term" value="F:N-methyltransferase activity"/>
    <property type="evidence" value="ECO:0007669"/>
    <property type="project" value="InterPro"/>
</dbReference>
<dbReference type="InterPro" id="IPR029063">
    <property type="entry name" value="SAM-dependent_MTases_sf"/>
</dbReference>
<sequence>MVQQIDPHPGEILMDPACGTGGFLTCAMRHMRDNYVKRPEDEALMQASRRFKYVAVAGPDRQ</sequence>
<keyword evidence="3" id="KW-0489">Methyltransferase</keyword>
<dbReference type="RefSeq" id="WP_245841084.1">
    <property type="nucleotide sequence ID" value="NZ_FZNN01000033.1"/>
</dbReference>
<feature type="domain" description="DNA methylase adenine-specific" evidence="2">
    <location>
        <begin position="1"/>
        <end position="38"/>
    </location>
</feature>
<dbReference type="InterPro" id="IPR003356">
    <property type="entry name" value="DNA_methylase_A-5"/>
</dbReference>
<organism evidence="3 4">
    <name type="scientific">Puniceibacterium sediminis</name>
    <dbReference type="NCBI Taxonomy" id="1608407"/>
    <lineage>
        <taxon>Bacteria</taxon>
        <taxon>Pseudomonadati</taxon>
        <taxon>Pseudomonadota</taxon>
        <taxon>Alphaproteobacteria</taxon>
        <taxon>Rhodobacterales</taxon>
        <taxon>Paracoccaceae</taxon>
        <taxon>Puniceibacterium</taxon>
    </lineage>
</organism>
<accession>A0A238ZKD2</accession>
<dbReference type="AlphaFoldDB" id="A0A238ZKD2"/>
<dbReference type="SUPFAM" id="SSF53335">
    <property type="entry name" value="S-adenosyl-L-methionine-dependent methyltransferases"/>
    <property type="match status" value="1"/>
</dbReference>
<keyword evidence="4" id="KW-1185">Reference proteome</keyword>
<evidence type="ECO:0000313" key="3">
    <source>
        <dbReference type="EMBL" id="SNR83589.1"/>
    </source>
</evidence>
<evidence type="ECO:0000256" key="1">
    <source>
        <dbReference type="ARBA" id="ARBA00006594"/>
    </source>
</evidence>